<evidence type="ECO:0000313" key="2">
    <source>
        <dbReference type="Proteomes" id="UP000221947"/>
    </source>
</evidence>
<evidence type="ECO:0000313" key="1">
    <source>
        <dbReference type="EMBL" id="AKF12793.1"/>
    </source>
</evidence>
<sequence>MSGPKFVVYVQPTDTTDFFVPVGYWTTTGVMDETAGEVISEINKLIQAEADAWYDFFKTNPDRARRHVMEWGGATFPIIATN</sequence>
<organism evidence="1 2">
    <name type="scientific">Sinorhizobium phage phiM7</name>
    <dbReference type="NCBI Taxonomy" id="1647403"/>
    <lineage>
        <taxon>Viruses</taxon>
        <taxon>Duplodnaviria</taxon>
        <taxon>Heunggongvirae</taxon>
        <taxon>Uroviricota</taxon>
        <taxon>Caudoviricetes</taxon>
        <taxon>Emdodecavirus</taxon>
        <taxon>Emdodecavirus M7</taxon>
    </lineage>
</organism>
<reference evidence="1 2" key="1">
    <citation type="submission" date="2015-04" db="EMBL/GenBank/DDBJ databases">
        <authorList>
            <person name="Schouten J.T."/>
            <person name="Crockett J.T."/>
            <person name="Hodson T.S."/>
            <person name="Hyde J.R."/>
            <person name="Smith T.A."/>
            <person name="Merrill B.D."/>
            <person name="Crook M.B."/>
            <person name="Griffitts J.S."/>
            <person name="Burnett S.H."/>
            <person name="Grose J.H."/>
            <person name="Breakwell D.P."/>
        </authorList>
    </citation>
    <scope>NUCLEOTIDE SEQUENCE [LARGE SCALE GENOMIC DNA]</scope>
</reference>
<protein>
    <submittedName>
        <fullName evidence="1">Uncharacterized protein</fullName>
    </submittedName>
</protein>
<accession>A0A0F6SIP1</accession>
<keyword evidence="2" id="KW-1185">Reference proteome</keyword>
<name>A0A0F6SIP1_9CAUD</name>
<dbReference type="EMBL" id="KR052480">
    <property type="protein sequence ID" value="AKF12793.1"/>
    <property type="molecule type" value="Genomic_DNA"/>
</dbReference>
<dbReference type="Proteomes" id="UP000221947">
    <property type="component" value="Segment"/>
</dbReference>
<proteinExistence type="predicted"/>
<gene>
    <name evidence="1" type="ORF">PHIM7_248</name>
</gene>